<accession>A0A6J8EEU9</accession>
<feature type="compositionally biased region" description="Polar residues" evidence="1">
    <location>
        <begin position="20"/>
        <end position="30"/>
    </location>
</feature>
<name>A0A6J8EEU9_MYTCO</name>
<dbReference type="EMBL" id="CACVKT020009002">
    <property type="protein sequence ID" value="CAC5419204.1"/>
    <property type="molecule type" value="Genomic_DNA"/>
</dbReference>
<gene>
    <name evidence="2" type="ORF">MCOR_51579</name>
</gene>
<evidence type="ECO:0000313" key="2">
    <source>
        <dbReference type="EMBL" id="CAC5419204.1"/>
    </source>
</evidence>
<evidence type="ECO:0000256" key="1">
    <source>
        <dbReference type="SAM" id="MobiDB-lite"/>
    </source>
</evidence>
<organism evidence="2 3">
    <name type="scientific">Mytilus coruscus</name>
    <name type="common">Sea mussel</name>
    <dbReference type="NCBI Taxonomy" id="42192"/>
    <lineage>
        <taxon>Eukaryota</taxon>
        <taxon>Metazoa</taxon>
        <taxon>Spiralia</taxon>
        <taxon>Lophotrochozoa</taxon>
        <taxon>Mollusca</taxon>
        <taxon>Bivalvia</taxon>
        <taxon>Autobranchia</taxon>
        <taxon>Pteriomorphia</taxon>
        <taxon>Mytilida</taxon>
        <taxon>Mytiloidea</taxon>
        <taxon>Mytilidae</taxon>
        <taxon>Mytilinae</taxon>
        <taxon>Mytilus</taxon>
    </lineage>
</organism>
<reference evidence="2 3" key="1">
    <citation type="submission" date="2020-06" db="EMBL/GenBank/DDBJ databases">
        <authorList>
            <person name="Li R."/>
            <person name="Bekaert M."/>
        </authorList>
    </citation>
    <scope>NUCLEOTIDE SEQUENCE [LARGE SCALE GENOMIC DNA]</scope>
    <source>
        <strain evidence="3">wild</strain>
    </source>
</reference>
<keyword evidence="3" id="KW-1185">Reference proteome</keyword>
<dbReference type="OrthoDB" id="10069734at2759"/>
<dbReference type="AlphaFoldDB" id="A0A6J8EEU9"/>
<sequence>MSENREGSPMSEGETEHSHISTGKSQSSNHIVEERRDLADTFELFKVYFDNKLVDLKSDLVREQDVISKKLKEEQILQPVVGLSVREYEANVIASDSEDEKENPPGGVQSHAQVRFFENFKSNTGIFSGVKGRLAKGIQYWEHIGANSFILDTLKNGYLNGYLIPFIDSPSSMYMKNNKSALQNNEFVSKSVNELVLSG</sequence>
<evidence type="ECO:0000313" key="3">
    <source>
        <dbReference type="Proteomes" id="UP000507470"/>
    </source>
</evidence>
<proteinExistence type="predicted"/>
<protein>
    <submittedName>
        <fullName evidence="2">Uncharacterized protein</fullName>
    </submittedName>
</protein>
<dbReference type="Proteomes" id="UP000507470">
    <property type="component" value="Unassembled WGS sequence"/>
</dbReference>
<feature type="region of interest" description="Disordered" evidence="1">
    <location>
        <begin position="1"/>
        <end position="31"/>
    </location>
</feature>